<dbReference type="InterPro" id="IPR027417">
    <property type="entry name" value="P-loop_NTPase"/>
</dbReference>
<evidence type="ECO:0000259" key="11">
    <source>
        <dbReference type="PROSITE" id="PS51194"/>
    </source>
</evidence>
<evidence type="ECO:0000256" key="8">
    <source>
        <dbReference type="SAM" id="MobiDB-lite"/>
    </source>
</evidence>
<dbReference type="InterPro" id="IPR001487">
    <property type="entry name" value="Bromodomain"/>
</dbReference>
<dbReference type="GO" id="GO:0006338">
    <property type="term" value="P:chromatin remodeling"/>
    <property type="evidence" value="ECO:0007669"/>
    <property type="project" value="UniProtKB-ARBA"/>
</dbReference>
<dbReference type="PANTHER" id="PTHR10799">
    <property type="entry name" value="SNF2/RAD54 HELICASE FAMILY"/>
    <property type="match status" value="1"/>
</dbReference>
<feature type="domain" description="Helicase C-terminal" evidence="11">
    <location>
        <begin position="201"/>
        <end position="364"/>
    </location>
</feature>
<dbReference type="PROSITE" id="PS51194">
    <property type="entry name" value="HELICASE_CTER"/>
    <property type="match status" value="1"/>
</dbReference>
<dbReference type="Pfam" id="PF00439">
    <property type="entry name" value="Bromodomain"/>
    <property type="match status" value="1"/>
</dbReference>
<keyword evidence="6" id="KW-0539">Nucleus</keyword>
<comment type="subcellular location">
    <subcellularLocation>
        <location evidence="1">Nucleus</location>
    </subcellularLocation>
</comment>
<sequence length="786" mass="90734">MIIDEGHRMKNTKSKLSYTLTEFYHTDYRLILTGTPLQNNLPELWALLNFVLPKIFNSVKSFDEWFNTPFASAGGQDKIELSEEETLLVIRRLHKVLRPFLLRRLKKDVEKSLPNKVEKVIKCKKSGLQAKLYYQMVKFNQLFVGAQDSKVPVGLKGLNNKLMQLRKICNHPFVFEAVEDTINPSRGNNNLIWRVAGKFELLDRILPKLQATGHRVLMFFQMTQVMDIMQDFLYYRGMEFMRLDGDTKADERTSLLKEFNAENSPYFVFLLSTRAGGLGLNLQTADTVIIFDTDWNPHQDLQAQDRAHRIGQKNEVRIFRLITTDSIEEYILEKAHEKLDIDGKVIQAGKFDQKSTNEEQEAMLRQLFENEGDAKDEDDDLNDDDLNEMLARSDKEIEIFQKMDKERIEKDGNGPRLYTDAELPPMYKKEPEPVNEVEDTLTLARGTRERKSTHYDDNLSEYKWAQMNGLLSGDEGDPDADIGDDDDDDVDEKPKKRKRGRKPKAHTPAAEDSSADKDKDADEDGPVPKRSKTTSSKTTSSKTTSSKTTSSKTTSSKTTSRRSKRSESLTPSTPGTPSNTNATLLAPRRRVRMPPPLCRPDDYIPPKLTEAQKSKLQTQMWAIFNALTTYVDPESHRRLATIFMSKPVKRLYPDYYVIIQHPLAFDHVRRRIQKCNYYELREYLFDVHLIFANARVYNQEGSVIFNDSWKLEKLALKMYKEFMNDETDDDGVEPIKTGYPEEKEKGVLDFKEFDQMFGLVRKKLPSEIAADELKKKAAEEEEVKKE</sequence>
<evidence type="ECO:0000256" key="7">
    <source>
        <dbReference type="PROSITE-ProRule" id="PRU00035"/>
    </source>
</evidence>
<dbReference type="FunFam" id="3.40.50.300:FF:000843">
    <property type="entry name" value="Chromatin structure-remodeling complex subunit snf21"/>
    <property type="match status" value="1"/>
</dbReference>
<dbReference type="GO" id="GO:0016787">
    <property type="term" value="F:hydrolase activity"/>
    <property type="evidence" value="ECO:0007669"/>
    <property type="project" value="UniProtKB-KW"/>
</dbReference>
<feature type="domain" description="Bromo" evidence="9">
    <location>
        <begin position="635"/>
        <end position="705"/>
    </location>
</feature>
<dbReference type="SMART" id="SM01314">
    <property type="entry name" value="SnAC"/>
    <property type="match status" value="1"/>
</dbReference>
<evidence type="ECO:0000313" key="13">
    <source>
        <dbReference type="Proteomes" id="UP001165063"/>
    </source>
</evidence>
<keyword evidence="5 7" id="KW-0103">Bromodomain</keyword>
<dbReference type="GO" id="GO:0042393">
    <property type="term" value="F:histone binding"/>
    <property type="evidence" value="ECO:0007669"/>
    <property type="project" value="InterPro"/>
</dbReference>
<feature type="region of interest" description="Disordered" evidence="8">
    <location>
        <begin position="405"/>
        <end position="456"/>
    </location>
</feature>
<dbReference type="Gene3D" id="3.40.50.300">
    <property type="entry name" value="P-loop containing nucleotide triphosphate hydrolases"/>
    <property type="match status" value="1"/>
</dbReference>
<feature type="region of interest" description="Disordered" evidence="8">
    <location>
        <begin position="469"/>
        <end position="605"/>
    </location>
</feature>
<evidence type="ECO:0000259" key="10">
    <source>
        <dbReference type="PROSITE" id="PS51192"/>
    </source>
</evidence>
<gene>
    <name evidence="12" type="ORF">Amon01_000580800</name>
</gene>
<dbReference type="SUPFAM" id="SSF47370">
    <property type="entry name" value="Bromodomain"/>
    <property type="match status" value="1"/>
</dbReference>
<evidence type="ECO:0000256" key="6">
    <source>
        <dbReference type="ARBA" id="ARBA00023242"/>
    </source>
</evidence>
<dbReference type="InterPro" id="IPR049730">
    <property type="entry name" value="SNF2/RAD54-like_C"/>
</dbReference>
<feature type="compositionally biased region" description="Acidic residues" evidence="8">
    <location>
        <begin position="474"/>
        <end position="491"/>
    </location>
</feature>
<feature type="compositionally biased region" description="Basic residues" evidence="8">
    <location>
        <begin position="495"/>
        <end position="505"/>
    </location>
</feature>
<proteinExistence type="predicted"/>
<keyword evidence="3" id="KW-0378">Hydrolase</keyword>
<dbReference type="AlphaFoldDB" id="A0A9W6YVN6"/>
<dbReference type="GO" id="GO:0005524">
    <property type="term" value="F:ATP binding"/>
    <property type="evidence" value="ECO:0007669"/>
    <property type="project" value="InterPro"/>
</dbReference>
<feature type="domain" description="Helicase ATP-binding" evidence="10">
    <location>
        <begin position="1"/>
        <end position="54"/>
    </location>
</feature>
<dbReference type="Pfam" id="PF00176">
    <property type="entry name" value="SNF2-rel_dom"/>
    <property type="match status" value="1"/>
</dbReference>
<evidence type="ECO:0000256" key="3">
    <source>
        <dbReference type="ARBA" id="ARBA00022801"/>
    </source>
</evidence>
<keyword evidence="2" id="KW-0547">Nucleotide-binding</keyword>
<dbReference type="PRINTS" id="PR00503">
    <property type="entry name" value="BROMODOMAIN"/>
</dbReference>
<dbReference type="InterPro" id="IPR014001">
    <property type="entry name" value="Helicase_ATP-bd"/>
</dbReference>
<evidence type="ECO:0000256" key="5">
    <source>
        <dbReference type="ARBA" id="ARBA00023117"/>
    </source>
</evidence>
<dbReference type="GO" id="GO:0005634">
    <property type="term" value="C:nucleus"/>
    <property type="evidence" value="ECO:0007669"/>
    <property type="project" value="UniProtKB-SubCell"/>
</dbReference>
<dbReference type="InterPro" id="IPR036427">
    <property type="entry name" value="Bromodomain-like_sf"/>
</dbReference>
<dbReference type="InterPro" id="IPR029295">
    <property type="entry name" value="SnAC"/>
</dbReference>
<evidence type="ECO:0000256" key="2">
    <source>
        <dbReference type="ARBA" id="ARBA00022741"/>
    </source>
</evidence>
<dbReference type="Pfam" id="PF00271">
    <property type="entry name" value="Helicase_C"/>
    <property type="match status" value="1"/>
</dbReference>
<dbReference type="PROSITE" id="PS50014">
    <property type="entry name" value="BROMODOMAIN_2"/>
    <property type="match status" value="1"/>
</dbReference>
<dbReference type="Pfam" id="PF14619">
    <property type="entry name" value="SnAC"/>
    <property type="match status" value="1"/>
</dbReference>
<dbReference type="SUPFAM" id="SSF52540">
    <property type="entry name" value="P-loop containing nucleoside triphosphate hydrolases"/>
    <property type="match status" value="2"/>
</dbReference>
<dbReference type="Gene3D" id="3.40.50.10810">
    <property type="entry name" value="Tandem AAA-ATPase domain"/>
    <property type="match status" value="1"/>
</dbReference>
<feature type="compositionally biased region" description="Low complexity" evidence="8">
    <location>
        <begin position="568"/>
        <end position="580"/>
    </location>
</feature>
<name>A0A9W6YVN6_AMBMO</name>
<feature type="compositionally biased region" description="Basic and acidic residues" evidence="8">
    <location>
        <begin position="446"/>
        <end position="456"/>
    </location>
</feature>
<dbReference type="EMBL" id="BSXU01003381">
    <property type="protein sequence ID" value="GMG39992.1"/>
    <property type="molecule type" value="Genomic_DNA"/>
</dbReference>
<keyword evidence="4" id="KW-0067">ATP-binding</keyword>
<protein>
    <submittedName>
        <fullName evidence="12">Unnamed protein product</fullName>
    </submittedName>
</protein>
<evidence type="ECO:0000256" key="4">
    <source>
        <dbReference type="ARBA" id="ARBA00022840"/>
    </source>
</evidence>
<evidence type="ECO:0000259" key="9">
    <source>
        <dbReference type="PROSITE" id="PS50014"/>
    </source>
</evidence>
<feature type="compositionally biased region" description="Low complexity" evidence="8">
    <location>
        <begin position="533"/>
        <end position="558"/>
    </location>
</feature>
<accession>A0A9W6YVN6</accession>
<dbReference type="PROSITE" id="PS51192">
    <property type="entry name" value="HELICASE_ATP_BIND_1"/>
    <property type="match status" value="1"/>
</dbReference>
<organism evidence="12 13">
    <name type="scientific">Ambrosiozyma monospora</name>
    <name type="common">Yeast</name>
    <name type="synonym">Endomycopsis monosporus</name>
    <dbReference type="NCBI Taxonomy" id="43982"/>
    <lineage>
        <taxon>Eukaryota</taxon>
        <taxon>Fungi</taxon>
        <taxon>Dikarya</taxon>
        <taxon>Ascomycota</taxon>
        <taxon>Saccharomycotina</taxon>
        <taxon>Pichiomycetes</taxon>
        <taxon>Pichiales</taxon>
        <taxon>Pichiaceae</taxon>
        <taxon>Ambrosiozyma</taxon>
    </lineage>
</organism>
<dbReference type="CDD" id="cd18793">
    <property type="entry name" value="SF2_C_SNF"/>
    <property type="match status" value="1"/>
</dbReference>
<comment type="caution">
    <text evidence="12">The sequence shown here is derived from an EMBL/GenBank/DDBJ whole genome shotgun (WGS) entry which is preliminary data.</text>
</comment>
<dbReference type="Gene3D" id="1.20.920.10">
    <property type="entry name" value="Bromodomain-like"/>
    <property type="match status" value="1"/>
</dbReference>
<dbReference type="SMART" id="SM00297">
    <property type="entry name" value="BROMO"/>
    <property type="match status" value="1"/>
</dbReference>
<evidence type="ECO:0000313" key="12">
    <source>
        <dbReference type="EMBL" id="GMG39992.1"/>
    </source>
</evidence>
<keyword evidence="13" id="KW-1185">Reference proteome</keyword>
<dbReference type="OrthoDB" id="5857104at2759"/>
<dbReference type="InterPro" id="IPR000330">
    <property type="entry name" value="SNF2_N"/>
</dbReference>
<dbReference type="InterPro" id="IPR001650">
    <property type="entry name" value="Helicase_C-like"/>
</dbReference>
<dbReference type="SMART" id="SM00490">
    <property type="entry name" value="HELICc"/>
    <property type="match status" value="1"/>
</dbReference>
<evidence type="ECO:0000256" key="1">
    <source>
        <dbReference type="ARBA" id="ARBA00004123"/>
    </source>
</evidence>
<dbReference type="Proteomes" id="UP001165063">
    <property type="component" value="Unassembled WGS sequence"/>
</dbReference>
<reference evidence="12" key="1">
    <citation type="submission" date="2023-04" db="EMBL/GenBank/DDBJ databases">
        <title>Ambrosiozyma monospora NBRC 1965.</title>
        <authorList>
            <person name="Ichikawa N."/>
            <person name="Sato H."/>
            <person name="Tonouchi N."/>
        </authorList>
    </citation>
    <scope>NUCLEOTIDE SEQUENCE</scope>
    <source>
        <strain evidence="12">NBRC 1965</strain>
    </source>
</reference>
<dbReference type="InterPro" id="IPR038718">
    <property type="entry name" value="SNF2-like_sf"/>
</dbReference>